<keyword evidence="9" id="KW-0961">Cell wall biogenesis/degradation</keyword>
<protein>
    <recommendedName>
        <fullName evidence="4">Probable pectate lyase C</fullName>
        <ecNumber evidence="3">4.2.2.2</ecNumber>
    </recommendedName>
</protein>
<sequence>MVSQNATAVLGVSIATLLITPFVAPPDLFSLQTGQGADSDVNGSSVLPEVAGAEAFPGAEGFGRRSRGGRGGRIMPVTTLADHGPGSLRECIDAKGPRTCIFRVSGVIRFTTQRPTIRNPFITIAGQTAPGGGVIITHGGGEDGFTPIVAKDTHDVVIRHIRVRTDLNGVHRGSNGSFTFENSRNVIFDHVSGAWAQDQIMTGFLFNDNITISNSIFTQGIPKHDKCALLASHPEKPQKISFIRNICAHNGDRNPDVNFMPGSCIEIVNNLLYNAQSQFTEVHESFGGSAVNLVGNYYKRGPNSRDDIAAVDRVVYDNPGISQVFLEGNKLDRVSRLNTKDVDIALVKRPACPLSVRVISADEAYAQALGGAGAFPRDALDLRTVSEVRERKGTILQDPAMQAGPRPLPAIAPGMPYADLDEDGMADSWERVNGMDPRKNDAWQDADHDKWLNLDEFLDFAHREVMAGRQIR</sequence>
<evidence type="ECO:0000256" key="7">
    <source>
        <dbReference type="ARBA" id="ARBA00023239"/>
    </source>
</evidence>
<keyword evidence="5" id="KW-0479">Metal-binding</keyword>
<evidence type="ECO:0000256" key="9">
    <source>
        <dbReference type="ARBA" id="ARBA00023316"/>
    </source>
</evidence>
<accession>A0ABT0E1D7</accession>
<evidence type="ECO:0000256" key="5">
    <source>
        <dbReference type="ARBA" id="ARBA00022723"/>
    </source>
</evidence>
<organism evidence="12 13">
    <name type="scientific">Sphingobium agri</name>
    <dbReference type="NCBI Taxonomy" id="2933566"/>
    <lineage>
        <taxon>Bacteria</taxon>
        <taxon>Pseudomonadati</taxon>
        <taxon>Pseudomonadota</taxon>
        <taxon>Alphaproteobacteria</taxon>
        <taxon>Sphingomonadales</taxon>
        <taxon>Sphingomonadaceae</taxon>
        <taxon>Sphingobium</taxon>
    </lineage>
</organism>
<dbReference type="InterPro" id="IPR012334">
    <property type="entry name" value="Pectin_lyas_fold"/>
</dbReference>
<dbReference type="InterPro" id="IPR052063">
    <property type="entry name" value="Polysaccharide_Lyase_1"/>
</dbReference>
<reference evidence="12 13" key="1">
    <citation type="submission" date="2022-04" db="EMBL/GenBank/DDBJ databases">
        <authorList>
            <person name="Huq M.A."/>
        </authorList>
    </citation>
    <scope>NUCLEOTIDE SEQUENCE [LARGE SCALE GENOMIC DNA]</scope>
    <source>
        <strain evidence="12 13">MAH-33</strain>
    </source>
</reference>
<dbReference type="EMBL" id="JALKHS010000018">
    <property type="protein sequence ID" value="MCK0533173.1"/>
    <property type="molecule type" value="Genomic_DNA"/>
</dbReference>
<keyword evidence="13" id="KW-1185">Reference proteome</keyword>
<keyword evidence="8" id="KW-0119">Carbohydrate metabolism</keyword>
<gene>
    <name evidence="12" type="ORF">MU848_16405</name>
</gene>
<dbReference type="SUPFAM" id="SSF51126">
    <property type="entry name" value="Pectin lyase-like"/>
    <property type="match status" value="1"/>
</dbReference>
<comment type="similarity">
    <text evidence="2">Belongs to the polysaccharide lyase 1 family.</text>
</comment>
<dbReference type="InterPro" id="IPR018247">
    <property type="entry name" value="EF_Hand_1_Ca_BS"/>
</dbReference>
<dbReference type="Proteomes" id="UP001203512">
    <property type="component" value="Unassembled WGS sequence"/>
</dbReference>
<keyword evidence="6" id="KW-0325">Glycoprotein</keyword>
<evidence type="ECO:0000256" key="8">
    <source>
        <dbReference type="ARBA" id="ARBA00023277"/>
    </source>
</evidence>
<evidence type="ECO:0000256" key="6">
    <source>
        <dbReference type="ARBA" id="ARBA00023180"/>
    </source>
</evidence>
<comment type="caution">
    <text evidence="12">The sequence shown here is derived from an EMBL/GenBank/DDBJ whole genome shotgun (WGS) entry which is preliminary data.</text>
</comment>
<proteinExistence type="inferred from homology"/>
<dbReference type="PANTHER" id="PTHR42970">
    <property type="entry name" value="PECTATE LYASE C-RELATED"/>
    <property type="match status" value="1"/>
</dbReference>
<dbReference type="PROSITE" id="PS00018">
    <property type="entry name" value="EF_HAND_1"/>
    <property type="match status" value="1"/>
</dbReference>
<evidence type="ECO:0000313" key="12">
    <source>
        <dbReference type="EMBL" id="MCK0533173.1"/>
    </source>
</evidence>
<dbReference type="PANTHER" id="PTHR42970:SF1">
    <property type="entry name" value="PECTATE LYASE C-RELATED"/>
    <property type="match status" value="1"/>
</dbReference>
<evidence type="ECO:0000256" key="10">
    <source>
        <dbReference type="ARBA" id="ARBA00023326"/>
    </source>
</evidence>
<evidence type="ECO:0000313" key="13">
    <source>
        <dbReference type="Proteomes" id="UP001203512"/>
    </source>
</evidence>
<comment type="function">
    <text evidence="11">Pectinolytic enzyme consist of four classes of enzymes: pectin lyase, polygalacturonase, pectin methylesterase and rhamnogalacturonase. Among pectinolytic enzymes, pectin lyase is the most important in depolymerization of pectin, since it cleaves internal glycosidic bonds of highly methylated pectins. Favors pectate, the anion, over pectin, the methyl ester.</text>
</comment>
<dbReference type="EC" id="4.2.2.2" evidence="3"/>
<evidence type="ECO:0000256" key="1">
    <source>
        <dbReference type="ARBA" id="ARBA00000695"/>
    </source>
</evidence>
<name>A0ABT0E1D7_9SPHN</name>
<evidence type="ECO:0000256" key="2">
    <source>
        <dbReference type="ARBA" id="ARBA00010980"/>
    </source>
</evidence>
<evidence type="ECO:0000256" key="4">
    <source>
        <dbReference type="ARBA" id="ARBA00016512"/>
    </source>
</evidence>
<evidence type="ECO:0000256" key="11">
    <source>
        <dbReference type="ARBA" id="ARBA00025679"/>
    </source>
</evidence>
<keyword evidence="7 12" id="KW-0456">Lyase</keyword>
<dbReference type="Gene3D" id="2.160.20.10">
    <property type="entry name" value="Single-stranded right-handed beta-helix, Pectin lyase-like"/>
    <property type="match status" value="1"/>
</dbReference>
<dbReference type="GO" id="GO:0016829">
    <property type="term" value="F:lyase activity"/>
    <property type="evidence" value="ECO:0007669"/>
    <property type="project" value="UniProtKB-KW"/>
</dbReference>
<dbReference type="InterPro" id="IPR011050">
    <property type="entry name" value="Pectin_lyase_fold/virulence"/>
</dbReference>
<keyword evidence="10" id="KW-0624">Polysaccharide degradation</keyword>
<evidence type="ECO:0000256" key="3">
    <source>
        <dbReference type="ARBA" id="ARBA00012272"/>
    </source>
</evidence>
<comment type="catalytic activity">
    <reaction evidence="1">
        <text>Eliminative cleavage of (1-&gt;4)-alpha-D-galacturonan to give oligosaccharides with 4-deoxy-alpha-D-galact-4-enuronosyl groups at their non-reducing ends.</text>
        <dbReference type="EC" id="4.2.2.2"/>
    </reaction>
</comment>
<dbReference type="RefSeq" id="WP_247234245.1">
    <property type="nucleotide sequence ID" value="NZ_JALKHS010000018.1"/>
</dbReference>